<organism evidence="1 2">
    <name type="scientific">Mucilaginibacter agri</name>
    <dbReference type="NCBI Taxonomy" id="2695265"/>
    <lineage>
        <taxon>Bacteria</taxon>
        <taxon>Pseudomonadati</taxon>
        <taxon>Bacteroidota</taxon>
        <taxon>Sphingobacteriia</taxon>
        <taxon>Sphingobacteriales</taxon>
        <taxon>Sphingobacteriaceae</taxon>
        <taxon>Mucilaginibacter</taxon>
    </lineage>
</organism>
<comment type="caution">
    <text evidence="1">The sequence shown here is derived from an EMBL/GenBank/DDBJ whole genome shotgun (WGS) entry which is preliminary data.</text>
</comment>
<dbReference type="EMBL" id="WWEO01000041">
    <property type="protein sequence ID" value="NCD69463.1"/>
    <property type="molecule type" value="Genomic_DNA"/>
</dbReference>
<sequence length="61" mass="7492">MVVEIKQTDTPEEVEKKLLAIREETEKKNIERKERIMKHFGSIKIDIDPLELQRQWRNEWD</sequence>
<proteinExistence type="predicted"/>
<dbReference type="AlphaFoldDB" id="A0A965ZFX5"/>
<evidence type="ECO:0000313" key="2">
    <source>
        <dbReference type="Proteomes" id="UP000638732"/>
    </source>
</evidence>
<accession>A0A965ZFX5</accession>
<dbReference type="Proteomes" id="UP000638732">
    <property type="component" value="Unassembled WGS sequence"/>
</dbReference>
<dbReference type="RefSeq" id="WP_166585431.1">
    <property type="nucleotide sequence ID" value="NZ_WWEO01000041.1"/>
</dbReference>
<keyword evidence="2" id="KW-1185">Reference proteome</keyword>
<protein>
    <submittedName>
        <fullName evidence="1">Uncharacterized protein</fullName>
    </submittedName>
</protein>
<reference evidence="1" key="1">
    <citation type="submission" date="2020-01" db="EMBL/GenBank/DDBJ databases">
        <authorList>
            <person name="Seo Y.L."/>
        </authorList>
    </citation>
    <scope>NUCLEOTIDE SEQUENCE</scope>
    <source>
        <strain evidence="1">R11</strain>
    </source>
</reference>
<gene>
    <name evidence="1" type="ORF">GSY63_08860</name>
</gene>
<evidence type="ECO:0000313" key="1">
    <source>
        <dbReference type="EMBL" id="NCD69463.1"/>
    </source>
</evidence>
<reference evidence="1" key="2">
    <citation type="submission" date="2020-10" db="EMBL/GenBank/DDBJ databases">
        <title>Mucilaginibacter sp. nov., isolated from soil.</title>
        <authorList>
            <person name="Jeon C.O."/>
        </authorList>
    </citation>
    <scope>NUCLEOTIDE SEQUENCE</scope>
    <source>
        <strain evidence="1">R11</strain>
    </source>
</reference>
<name>A0A965ZFX5_9SPHI</name>